<dbReference type="InterPro" id="IPR052533">
    <property type="entry name" value="WalJ/YycJ-like"/>
</dbReference>
<feature type="domain" description="Metallo-beta-lactamase" evidence="1">
    <location>
        <begin position="27"/>
        <end position="216"/>
    </location>
</feature>
<proteinExistence type="predicted"/>
<dbReference type="AlphaFoldDB" id="A0AAU7CCK3"/>
<dbReference type="PANTHER" id="PTHR47619:SF1">
    <property type="entry name" value="EXODEOXYRIBONUCLEASE WALJ"/>
    <property type="match status" value="1"/>
</dbReference>
<dbReference type="RefSeq" id="WP_406695702.1">
    <property type="nucleotide sequence ID" value="NZ_CP155447.1"/>
</dbReference>
<dbReference type="EMBL" id="CP155447">
    <property type="protein sequence ID" value="XBH02961.1"/>
    <property type="molecule type" value="Genomic_DNA"/>
</dbReference>
<sequence length="293" mass="31725">MSVQIAVLASGSQGNATLVQTGGSGFLLDLGLGPRALARRLESVGSSWEQIASAILTHTHTDHVNDATLAQMSRLRVALYCHEGHRQQLGRRPGFQHLERAGLVRHYDERPFLTPTGLRIEPLELRHDGGPTFGFRVEAKPARGARSIAMGYVADTGSWTDEMADALAQVDLLGVEFNHDVEMQRQSPRSYALIARNLGDWGHLSNHQGAQFITAVLDRSSPGSVRHVVLLHLSQQCNHPTLATDTARAAIRASGRRVAVHAATQATAFPNVVVTPTRRRVATAAAQGPILPF</sequence>
<dbReference type="SUPFAM" id="SSF56281">
    <property type="entry name" value="Metallo-hydrolase/oxidoreductase"/>
    <property type="match status" value="1"/>
</dbReference>
<dbReference type="InterPro" id="IPR001279">
    <property type="entry name" value="Metallo-B-lactamas"/>
</dbReference>
<gene>
    <name evidence="2" type="ORF">V5E97_32330</name>
</gene>
<protein>
    <submittedName>
        <fullName evidence="2">MBL fold metallo-hydrolase</fullName>
    </submittedName>
</protein>
<accession>A0AAU7CCK3</accession>
<organism evidence="2">
    <name type="scientific">Singulisphaera sp. Ch08</name>
    <dbReference type="NCBI Taxonomy" id="3120278"/>
    <lineage>
        <taxon>Bacteria</taxon>
        <taxon>Pseudomonadati</taxon>
        <taxon>Planctomycetota</taxon>
        <taxon>Planctomycetia</taxon>
        <taxon>Isosphaerales</taxon>
        <taxon>Isosphaeraceae</taxon>
        <taxon>Singulisphaera</taxon>
    </lineage>
</organism>
<dbReference type="Pfam" id="PF12706">
    <property type="entry name" value="Lactamase_B_2"/>
    <property type="match status" value="1"/>
</dbReference>
<dbReference type="InterPro" id="IPR036866">
    <property type="entry name" value="RibonucZ/Hydroxyglut_hydro"/>
</dbReference>
<name>A0AAU7CCK3_9BACT</name>
<evidence type="ECO:0000313" key="2">
    <source>
        <dbReference type="EMBL" id="XBH02961.1"/>
    </source>
</evidence>
<evidence type="ECO:0000259" key="1">
    <source>
        <dbReference type="Pfam" id="PF12706"/>
    </source>
</evidence>
<dbReference type="PANTHER" id="PTHR47619">
    <property type="entry name" value="METALLO-HYDROLASE YYCJ-RELATED"/>
    <property type="match status" value="1"/>
</dbReference>
<dbReference type="Gene3D" id="3.60.15.10">
    <property type="entry name" value="Ribonuclease Z/Hydroxyacylglutathione hydrolase-like"/>
    <property type="match status" value="1"/>
</dbReference>
<reference evidence="2" key="1">
    <citation type="submission" date="2024-05" db="EMBL/GenBank/DDBJ databases">
        <title>Planctomycetes of the genus Singulisphaera possess chitinolytic capabilities.</title>
        <authorList>
            <person name="Ivanova A."/>
        </authorList>
    </citation>
    <scope>NUCLEOTIDE SEQUENCE</scope>
    <source>
        <strain evidence="2">Ch08T</strain>
    </source>
</reference>